<keyword evidence="6 8" id="KW-1133">Transmembrane helix</keyword>
<dbReference type="RefSeq" id="WP_136783093.1">
    <property type="nucleotide sequence ID" value="NZ_SWCO01000009.1"/>
</dbReference>
<feature type="domain" description="Type II secretion system protein GspF" evidence="9">
    <location>
        <begin position="75"/>
        <end position="198"/>
    </location>
</feature>
<dbReference type="PANTHER" id="PTHR30012:SF4">
    <property type="entry name" value="MSHA BIOGENESIS PROTEIN MSHG"/>
    <property type="match status" value="1"/>
</dbReference>
<protein>
    <submittedName>
        <fullName evidence="10">Type II secretion system F family protein</fullName>
    </submittedName>
</protein>
<sequence length="411" mass="45972">MPQFTYAGKSTQGGPQKGVIEAASAQAAAQALLSKNIIPISIQETKKASGEKANDGFAIGSLFEPKVGLDEMIIFSRQMYSLLKAGIPIIRAIRGLSENASHKRFQEILKDIADQLEQGRSLSSAMTKYEKIFTRLTISVVVVGENTGKLDDVFLQLALYFEREQETRKRIKSALRYPTFVLIALAIAMFILNLFVVPVFTQMFERFDTELPIMTRVLIGTSNFFVNYWWLILIVLIGIIFLAKQYVNSTNGRLKWDKFKLKLPVVGSIIERSLLSRYSRSFSMILRAGVPLTAGLSLTADAVDNAHMQMRIKEMRQGIEKGESLLRVSKNSELFSTLVLQMIAVGEETGRLEPLLEESADYYEREVDFDLKSLTAKIEPILIGFVAVMVLILALGIFTPMWNMMSAVKGG</sequence>
<feature type="domain" description="Type II secretion system protein GspF" evidence="9">
    <location>
        <begin position="279"/>
        <end position="400"/>
    </location>
</feature>
<dbReference type="FunFam" id="1.20.81.30:FF:000001">
    <property type="entry name" value="Type II secretion system protein F"/>
    <property type="match status" value="2"/>
</dbReference>
<dbReference type="GO" id="GO:0005886">
    <property type="term" value="C:plasma membrane"/>
    <property type="evidence" value="ECO:0007669"/>
    <property type="project" value="UniProtKB-SubCell"/>
</dbReference>
<keyword evidence="7 8" id="KW-0472">Membrane</keyword>
<evidence type="ECO:0000256" key="8">
    <source>
        <dbReference type="SAM" id="Phobius"/>
    </source>
</evidence>
<organism evidence="10 11">
    <name type="scientific">Alteromonas portus</name>
    <dbReference type="NCBI Taxonomy" id="2565549"/>
    <lineage>
        <taxon>Bacteria</taxon>
        <taxon>Pseudomonadati</taxon>
        <taxon>Pseudomonadota</taxon>
        <taxon>Gammaproteobacteria</taxon>
        <taxon>Alteromonadales</taxon>
        <taxon>Alteromonadaceae</taxon>
        <taxon>Alteromonas/Salinimonas group</taxon>
        <taxon>Alteromonas</taxon>
    </lineage>
</organism>
<comment type="subcellular location">
    <subcellularLocation>
        <location evidence="1">Cell inner membrane</location>
        <topology evidence="1">Multi-pass membrane protein</topology>
    </subcellularLocation>
</comment>
<dbReference type="Pfam" id="PF00482">
    <property type="entry name" value="T2SSF"/>
    <property type="match status" value="2"/>
</dbReference>
<dbReference type="GO" id="GO:0015628">
    <property type="term" value="P:protein secretion by the type II secretion system"/>
    <property type="evidence" value="ECO:0007669"/>
    <property type="project" value="TreeGrafter"/>
</dbReference>
<keyword evidence="5 8" id="KW-0812">Transmembrane</keyword>
<evidence type="ECO:0000256" key="1">
    <source>
        <dbReference type="ARBA" id="ARBA00004429"/>
    </source>
</evidence>
<evidence type="ECO:0000259" key="9">
    <source>
        <dbReference type="Pfam" id="PF00482"/>
    </source>
</evidence>
<feature type="transmembrane region" description="Helical" evidence="8">
    <location>
        <begin position="177"/>
        <end position="204"/>
    </location>
</feature>
<evidence type="ECO:0000256" key="6">
    <source>
        <dbReference type="ARBA" id="ARBA00022989"/>
    </source>
</evidence>
<evidence type="ECO:0000256" key="4">
    <source>
        <dbReference type="ARBA" id="ARBA00022519"/>
    </source>
</evidence>
<dbReference type="PRINTS" id="PR00812">
    <property type="entry name" value="BCTERIALGSPF"/>
</dbReference>
<accession>A0A4U0ZG73</accession>
<evidence type="ECO:0000256" key="3">
    <source>
        <dbReference type="ARBA" id="ARBA00022475"/>
    </source>
</evidence>
<dbReference type="InterPro" id="IPR018076">
    <property type="entry name" value="T2SS_GspF_dom"/>
</dbReference>
<dbReference type="Gene3D" id="1.20.81.30">
    <property type="entry name" value="Type II secretion system (T2SS), domain F"/>
    <property type="match status" value="2"/>
</dbReference>
<feature type="transmembrane region" description="Helical" evidence="8">
    <location>
        <begin position="381"/>
        <end position="402"/>
    </location>
</feature>
<dbReference type="InterPro" id="IPR003004">
    <property type="entry name" value="GspF/PilC"/>
</dbReference>
<feature type="transmembrane region" description="Helical" evidence="8">
    <location>
        <begin position="224"/>
        <end position="243"/>
    </location>
</feature>
<dbReference type="AlphaFoldDB" id="A0A4U0ZG73"/>
<reference evidence="10 11" key="1">
    <citation type="submission" date="2019-04" db="EMBL/GenBank/DDBJ databases">
        <title>Alteromonas portus sp. nov., an alginate lyase-excreting marine bacterium.</title>
        <authorList>
            <person name="Huang H."/>
            <person name="Mo K."/>
            <person name="Bao S."/>
        </authorList>
    </citation>
    <scope>NUCLEOTIDE SEQUENCE [LARGE SCALE GENOMIC DNA]</scope>
    <source>
        <strain evidence="10 11">HB161718</strain>
    </source>
</reference>
<comment type="caution">
    <text evidence="10">The sequence shown here is derived from an EMBL/GenBank/DDBJ whole genome shotgun (WGS) entry which is preliminary data.</text>
</comment>
<evidence type="ECO:0000256" key="2">
    <source>
        <dbReference type="ARBA" id="ARBA00005745"/>
    </source>
</evidence>
<evidence type="ECO:0000256" key="7">
    <source>
        <dbReference type="ARBA" id="ARBA00023136"/>
    </source>
</evidence>
<evidence type="ECO:0000256" key="5">
    <source>
        <dbReference type="ARBA" id="ARBA00022692"/>
    </source>
</evidence>
<name>A0A4U0ZG73_9ALTE</name>
<gene>
    <name evidence="10" type="ORF">E5672_15845</name>
</gene>
<dbReference type="EMBL" id="SWCO01000009">
    <property type="protein sequence ID" value="TKB01970.1"/>
    <property type="molecule type" value="Genomic_DNA"/>
</dbReference>
<evidence type="ECO:0000313" key="11">
    <source>
        <dbReference type="Proteomes" id="UP000305471"/>
    </source>
</evidence>
<dbReference type="InterPro" id="IPR042094">
    <property type="entry name" value="T2SS_GspF_sf"/>
</dbReference>
<evidence type="ECO:0000313" key="10">
    <source>
        <dbReference type="EMBL" id="TKB01970.1"/>
    </source>
</evidence>
<keyword evidence="4" id="KW-0997">Cell inner membrane</keyword>
<keyword evidence="11" id="KW-1185">Reference proteome</keyword>
<proteinExistence type="inferred from homology"/>
<dbReference type="OrthoDB" id="9805682at2"/>
<keyword evidence="3" id="KW-1003">Cell membrane</keyword>
<comment type="similarity">
    <text evidence="2">Belongs to the GSP F family.</text>
</comment>
<dbReference type="Proteomes" id="UP000305471">
    <property type="component" value="Unassembled WGS sequence"/>
</dbReference>
<dbReference type="PANTHER" id="PTHR30012">
    <property type="entry name" value="GENERAL SECRETION PATHWAY PROTEIN"/>
    <property type="match status" value="1"/>
</dbReference>